<dbReference type="Pfam" id="PF13460">
    <property type="entry name" value="NAD_binding_10"/>
    <property type="match status" value="1"/>
</dbReference>
<evidence type="ECO:0000313" key="3">
    <source>
        <dbReference type="Proteomes" id="UP001218218"/>
    </source>
</evidence>
<organism evidence="2 3">
    <name type="scientific">Mycena albidolilacea</name>
    <dbReference type="NCBI Taxonomy" id="1033008"/>
    <lineage>
        <taxon>Eukaryota</taxon>
        <taxon>Fungi</taxon>
        <taxon>Dikarya</taxon>
        <taxon>Basidiomycota</taxon>
        <taxon>Agaricomycotina</taxon>
        <taxon>Agaricomycetes</taxon>
        <taxon>Agaricomycetidae</taxon>
        <taxon>Agaricales</taxon>
        <taxon>Marasmiineae</taxon>
        <taxon>Mycenaceae</taxon>
        <taxon>Mycena</taxon>
    </lineage>
</organism>
<gene>
    <name evidence="2" type="ORF">DFH08DRAFT_870656</name>
</gene>
<dbReference type="AlphaFoldDB" id="A0AAD6ZYQ3"/>
<comment type="caution">
    <text evidence="2">The sequence shown here is derived from an EMBL/GenBank/DDBJ whole genome shotgun (WGS) entry which is preliminary data.</text>
</comment>
<evidence type="ECO:0000259" key="1">
    <source>
        <dbReference type="Pfam" id="PF13460"/>
    </source>
</evidence>
<feature type="domain" description="NAD(P)-binding" evidence="1">
    <location>
        <begin position="8"/>
        <end position="104"/>
    </location>
</feature>
<protein>
    <recommendedName>
        <fullName evidence="1">NAD(P)-binding domain-containing protein</fullName>
    </recommendedName>
</protein>
<dbReference type="SUPFAM" id="SSF51735">
    <property type="entry name" value="NAD(P)-binding Rossmann-fold domains"/>
    <property type="match status" value="1"/>
</dbReference>
<dbReference type="Proteomes" id="UP001218218">
    <property type="component" value="Unassembled WGS sequence"/>
</dbReference>
<accession>A0AAD6ZYQ3</accession>
<reference evidence="2" key="1">
    <citation type="submission" date="2023-03" db="EMBL/GenBank/DDBJ databases">
        <title>Massive genome expansion in bonnet fungi (Mycena s.s.) driven by repeated elements and novel gene families across ecological guilds.</title>
        <authorList>
            <consortium name="Lawrence Berkeley National Laboratory"/>
            <person name="Harder C.B."/>
            <person name="Miyauchi S."/>
            <person name="Viragh M."/>
            <person name="Kuo A."/>
            <person name="Thoen E."/>
            <person name="Andreopoulos B."/>
            <person name="Lu D."/>
            <person name="Skrede I."/>
            <person name="Drula E."/>
            <person name="Henrissat B."/>
            <person name="Morin E."/>
            <person name="Kohler A."/>
            <person name="Barry K."/>
            <person name="LaButti K."/>
            <person name="Morin E."/>
            <person name="Salamov A."/>
            <person name="Lipzen A."/>
            <person name="Mereny Z."/>
            <person name="Hegedus B."/>
            <person name="Baldrian P."/>
            <person name="Stursova M."/>
            <person name="Weitz H."/>
            <person name="Taylor A."/>
            <person name="Grigoriev I.V."/>
            <person name="Nagy L.G."/>
            <person name="Martin F."/>
            <person name="Kauserud H."/>
        </authorList>
    </citation>
    <scope>NUCLEOTIDE SEQUENCE</scope>
    <source>
        <strain evidence="2">CBHHK002</strain>
    </source>
</reference>
<dbReference type="GO" id="GO:0005737">
    <property type="term" value="C:cytoplasm"/>
    <property type="evidence" value="ECO:0007669"/>
    <property type="project" value="TreeGrafter"/>
</dbReference>
<dbReference type="InterPro" id="IPR036291">
    <property type="entry name" value="NAD(P)-bd_dom_sf"/>
</dbReference>
<name>A0AAD6ZYQ3_9AGAR</name>
<dbReference type="GO" id="GO:0004029">
    <property type="term" value="F:aldehyde dehydrogenase (NAD+) activity"/>
    <property type="evidence" value="ECO:0007669"/>
    <property type="project" value="TreeGrafter"/>
</dbReference>
<evidence type="ECO:0000313" key="2">
    <source>
        <dbReference type="EMBL" id="KAJ7346161.1"/>
    </source>
</evidence>
<dbReference type="PANTHER" id="PTHR48079">
    <property type="entry name" value="PROTEIN YEEZ"/>
    <property type="match status" value="1"/>
</dbReference>
<keyword evidence="3" id="KW-1185">Reference proteome</keyword>
<sequence>MKNILFIGGTGYIGGPIMSRLLERKDPNLNLTALVRSPEKADKLHTLDLRLNIIVGSHNDAELVENIVSDADVVFSLADCDDLQAAESILRGLKKRFTITGVKPVLIHMSGTGCLGDRAKGEFSSQTIYNDLDIAQIETLPATQPHRNVDLAIVEADRQGYTNTYIVIPGLVYGTPRGILAQANVQNPTNFAITAYIKASFDRKAAGIVGKGKNIISHVDVTEVADLVETLYNSIERNHAEHGRDGYYFVAHGEIEFEKVTEIAEKRAGGRRAFTEIELQKYFSSASLQSFFGDNGRCDSQRSYALGWKPLKTTEDLLAAVQEEFEQWKM</sequence>
<dbReference type="InterPro" id="IPR051783">
    <property type="entry name" value="NAD(P)-dependent_oxidoreduct"/>
</dbReference>
<proteinExistence type="predicted"/>
<dbReference type="InterPro" id="IPR016040">
    <property type="entry name" value="NAD(P)-bd_dom"/>
</dbReference>
<dbReference type="Gene3D" id="3.40.50.720">
    <property type="entry name" value="NAD(P)-binding Rossmann-like Domain"/>
    <property type="match status" value="1"/>
</dbReference>
<dbReference type="PANTHER" id="PTHR48079:SF6">
    <property type="entry name" value="NAD(P)-BINDING DOMAIN-CONTAINING PROTEIN-RELATED"/>
    <property type="match status" value="1"/>
</dbReference>
<dbReference type="EMBL" id="JARIHO010000021">
    <property type="protein sequence ID" value="KAJ7346161.1"/>
    <property type="molecule type" value="Genomic_DNA"/>
</dbReference>